<evidence type="ECO:0000313" key="18">
    <source>
        <dbReference type="Proteomes" id="UP000000689"/>
    </source>
</evidence>
<evidence type="ECO:0000256" key="14">
    <source>
        <dbReference type="ARBA" id="ARBA00023328"/>
    </source>
</evidence>
<name>G0W8M2_NAUDC</name>
<keyword evidence="6" id="KW-0158">Chromosome</keyword>
<sequence length="160" mass="18260">MTDALEESVKSFERMIGLLQTTVDTLKHDSEDNTHLTETLLMSRRVFELVPEYDVQRAKLSLIEEVDPIVKTLEDKLQKSTGKLQRELDTIQQTCELNKLRLNNNHRTNLTTGTSNEMDAGNLSTDVVVMGSSTNEELDTLRALKNRKQELEERLAQLQS</sequence>
<accession>G0W8M2</accession>
<keyword evidence="14" id="KW-0137">Centromere</keyword>
<proteinExistence type="inferred from homology"/>
<dbReference type="HOGENOM" id="CLU_1678217_0_0_1"/>
<evidence type="ECO:0000256" key="9">
    <source>
        <dbReference type="ARBA" id="ARBA00022776"/>
    </source>
</evidence>
<evidence type="ECO:0000256" key="3">
    <source>
        <dbReference type="ARBA" id="ARBA00004629"/>
    </source>
</evidence>
<dbReference type="GO" id="GO:0042729">
    <property type="term" value="C:DASH complex"/>
    <property type="evidence" value="ECO:0007669"/>
    <property type="project" value="EnsemblFungi"/>
</dbReference>
<evidence type="ECO:0000256" key="16">
    <source>
        <dbReference type="ARBA" id="ARBA00046633"/>
    </source>
</evidence>
<keyword evidence="8" id="KW-0493">Microtubule</keyword>
<evidence type="ECO:0000256" key="7">
    <source>
        <dbReference type="ARBA" id="ARBA00022490"/>
    </source>
</evidence>
<evidence type="ECO:0000256" key="1">
    <source>
        <dbReference type="ARBA" id="ARBA00004123"/>
    </source>
</evidence>
<dbReference type="GO" id="GO:0031116">
    <property type="term" value="P:positive regulation of microtubule polymerization"/>
    <property type="evidence" value="ECO:0007669"/>
    <property type="project" value="EnsemblFungi"/>
</dbReference>
<evidence type="ECO:0000256" key="8">
    <source>
        <dbReference type="ARBA" id="ARBA00022701"/>
    </source>
</evidence>
<protein>
    <recommendedName>
        <fullName evidence="5">DASH complex subunit SPC19</fullName>
    </recommendedName>
    <alternativeName>
        <fullName evidence="15">Outer kinetochore protein SPC19</fullName>
    </alternativeName>
</protein>
<dbReference type="EMBL" id="HE580269">
    <property type="protein sequence ID" value="CCD24133.1"/>
    <property type="molecule type" value="Genomic_DNA"/>
</dbReference>
<keyword evidence="10" id="KW-0159">Chromosome partition</keyword>
<organism evidence="17 18">
    <name type="scientific">Naumovozyma dairenensis (strain ATCC 10597 / BCRC 20456 / CBS 421 / NBRC 0211 / NRRL Y-12639)</name>
    <name type="common">Saccharomyces dairenensis</name>
    <dbReference type="NCBI Taxonomy" id="1071378"/>
    <lineage>
        <taxon>Eukaryota</taxon>
        <taxon>Fungi</taxon>
        <taxon>Dikarya</taxon>
        <taxon>Ascomycota</taxon>
        <taxon>Saccharomycotina</taxon>
        <taxon>Saccharomycetes</taxon>
        <taxon>Saccharomycetales</taxon>
        <taxon>Saccharomycetaceae</taxon>
        <taxon>Naumovozyma</taxon>
    </lineage>
</organism>
<dbReference type="OrthoDB" id="3361333at2759"/>
<comment type="similarity">
    <text evidence="4">Belongs to the DASH complex SPC19 family.</text>
</comment>
<keyword evidence="18" id="KW-1185">Reference proteome</keyword>
<dbReference type="InterPro" id="IPR013251">
    <property type="entry name" value="DASH_Spc19"/>
</dbReference>
<keyword evidence="7" id="KW-0963">Cytoplasm</keyword>
<dbReference type="GO" id="GO:1990976">
    <property type="term" value="P:protein transport along microtubule to mitotic spindle pole body"/>
    <property type="evidence" value="ECO:0007669"/>
    <property type="project" value="EnsemblFungi"/>
</dbReference>
<keyword evidence="12" id="KW-0206">Cytoskeleton</keyword>
<dbReference type="Proteomes" id="UP000000689">
    <property type="component" value="Chromosome 3"/>
</dbReference>
<dbReference type="RefSeq" id="XP_003669376.1">
    <property type="nucleotide sequence ID" value="XM_003669328.1"/>
</dbReference>
<evidence type="ECO:0000256" key="5">
    <source>
        <dbReference type="ARBA" id="ARBA00016329"/>
    </source>
</evidence>
<dbReference type="Pfam" id="PF08287">
    <property type="entry name" value="DASH_Spc19"/>
    <property type="match status" value="1"/>
</dbReference>
<dbReference type="PANTHER" id="PTHR28262">
    <property type="entry name" value="DASH COMPLEX SUBUNIT SPC19"/>
    <property type="match status" value="1"/>
</dbReference>
<comment type="subcellular location">
    <subcellularLocation>
        <location evidence="3">Chromosome</location>
        <location evidence="3">Centromere</location>
        <location evidence="3">Kinetochore</location>
    </subcellularLocation>
    <subcellularLocation>
        <location evidence="2">Cytoplasm</location>
        <location evidence="2">Cytoskeleton</location>
        <location evidence="2">Spindle</location>
    </subcellularLocation>
    <subcellularLocation>
        <location evidence="1">Nucleus</location>
    </subcellularLocation>
</comment>
<evidence type="ECO:0000313" key="17">
    <source>
        <dbReference type="EMBL" id="CCD24133.1"/>
    </source>
</evidence>
<gene>
    <name evidence="17" type="primary">NDAI0C04740</name>
    <name evidence="17" type="ordered locus">NDAI_0C04740</name>
</gene>
<keyword evidence="11" id="KW-0995">Kinetochore</keyword>
<dbReference type="eggNOG" id="ENOG502SDEQ">
    <property type="taxonomic scope" value="Eukaryota"/>
</dbReference>
<evidence type="ECO:0000256" key="11">
    <source>
        <dbReference type="ARBA" id="ARBA00022838"/>
    </source>
</evidence>
<dbReference type="OMA" id="HKNGYDV"/>
<dbReference type="GO" id="GO:0051010">
    <property type="term" value="F:microtubule plus-end binding"/>
    <property type="evidence" value="ECO:0007669"/>
    <property type="project" value="EnsemblFungi"/>
</dbReference>
<evidence type="ECO:0000256" key="10">
    <source>
        <dbReference type="ARBA" id="ARBA00022829"/>
    </source>
</evidence>
<dbReference type="GO" id="GO:0051987">
    <property type="term" value="P:positive regulation of attachment of spindle microtubules to kinetochore"/>
    <property type="evidence" value="ECO:0007669"/>
    <property type="project" value="EnsemblFungi"/>
</dbReference>
<dbReference type="GO" id="GO:0005876">
    <property type="term" value="C:spindle microtubule"/>
    <property type="evidence" value="ECO:0007669"/>
    <property type="project" value="InterPro"/>
</dbReference>
<evidence type="ECO:0000256" key="6">
    <source>
        <dbReference type="ARBA" id="ARBA00022454"/>
    </source>
</evidence>
<dbReference type="STRING" id="1071378.G0W8M2"/>
<evidence type="ECO:0000256" key="13">
    <source>
        <dbReference type="ARBA" id="ARBA00023242"/>
    </source>
</evidence>
<dbReference type="AlphaFoldDB" id="G0W8M2"/>
<dbReference type="GeneID" id="11496605"/>
<keyword evidence="9" id="KW-0498">Mitosis</keyword>
<comment type="subunit">
    <text evidence="16">Component of the DASH complex consisting of ASK1, DAD1, DAD2, DAD3, DAD4, DAM1, DUO1, HSK3, SPC19 and SPC34, with a stoichiometry of one copy of each subunit per complex. Multiple DASH complexes oligomerize to form a ring that encircles spindle microtubules and organizes the rod-like NDC80 complexes of the outer kinetochore. DASH complex oligomerization strengthens microtubule attachments. On cytoplasmic microtubules, DASH complexes appear to form patches instead of rings.</text>
</comment>
<evidence type="ECO:0000256" key="4">
    <source>
        <dbReference type="ARBA" id="ARBA00008952"/>
    </source>
</evidence>
<reference evidence="17 18" key="1">
    <citation type="journal article" date="2011" name="Proc. Natl. Acad. Sci. U.S.A.">
        <title>Evolutionary erosion of yeast sex chromosomes by mating-type switching accidents.</title>
        <authorList>
            <person name="Gordon J.L."/>
            <person name="Armisen D."/>
            <person name="Proux-Wera E."/>
            <person name="Oheigeartaigh S.S."/>
            <person name="Byrne K.P."/>
            <person name="Wolfe K.H."/>
        </authorList>
    </citation>
    <scope>NUCLEOTIDE SEQUENCE [LARGE SCALE GENOMIC DNA]</scope>
    <source>
        <strain evidence="18">ATCC 10597 / BCRC 20456 / CBS 421 / NBRC 0211 / NRRL Y-12639</strain>
    </source>
</reference>
<dbReference type="GO" id="GO:1990758">
    <property type="term" value="P:mitotic sister chromatid biorientation"/>
    <property type="evidence" value="ECO:0007669"/>
    <property type="project" value="EnsemblFungi"/>
</dbReference>
<keyword evidence="13" id="KW-0539">Nucleus</keyword>
<keyword evidence="9" id="KW-0132">Cell division</keyword>
<evidence type="ECO:0000256" key="15">
    <source>
        <dbReference type="ARBA" id="ARBA00032583"/>
    </source>
</evidence>
<evidence type="ECO:0000256" key="12">
    <source>
        <dbReference type="ARBA" id="ARBA00023212"/>
    </source>
</evidence>
<keyword evidence="9" id="KW-0131">Cell cycle</keyword>
<dbReference type="KEGG" id="ndi:NDAI_0C04740"/>
<dbReference type="PANTHER" id="PTHR28262:SF1">
    <property type="entry name" value="DASH COMPLEX SUBUNIT SPC19"/>
    <property type="match status" value="1"/>
</dbReference>
<evidence type="ECO:0000256" key="2">
    <source>
        <dbReference type="ARBA" id="ARBA00004186"/>
    </source>
</evidence>